<dbReference type="PATRIC" id="fig|76859.3.peg.575"/>
<evidence type="ECO:0000259" key="9">
    <source>
        <dbReference type="Pfam" id="PF12704"/>
    </source>
</evidence>
<dbReference type="PANTHER" id="PTHR30572">
    <property type="entry name" value="MEMBRANE COMPONENT OF TRANSPORTER-RELATED"/>
    <property type="match status" value="1"/>
</dbReference>
<evidence type="ECO:0000256" key="6">
    <source>
        <dbReference type="ARBA" id="ARBA00038076"/>
    </source>
</evidence>
<feature type="transmembrane region" description="Helical" evidence="7">
    <location>
        <begin position="363"/>
        <end position="385"/>
    </location>
</feature>
<feature type="transmembrane region" description="Helical" evidence="7">
    <location>
        <begin position="275"/>
        <end position="301"/>
    </location>
</feature>
<evidence type="ECO:0000256" key="3">
    <source>
        <dbReference type="ARBA" id="ARBA00022692"/>
    </source>
</evidence>
<feature type="transmembrane region" description="Helical" evidence="7">
    <location>
        <begin position="330"/>
        <end position="351"/>
    </location>
</feature>
<dbReference type="RefSeq" id="WP_008795156.1">
    <property type="nucleotide sequence ID" value="NZ_CP012713.1"/>
</dbReference>
<feature type="domain" description="MacB-like periplasmic core" evidence="9">
    <location>
        <begin position="23"/>
        <end position="227"/>
    </location>
</feature>
<evidence type="ECO:0000313" key="10">
    <source>
        <dbReference type="EMBL" id="ALF17187.1"/>
    </source>
</evidence>
<dbReference type="Proteomes" id="UP000063147">
    <property type="component" value="Chromosome"/>
</dbReference>
<evidence type="ECO:0000256" key="5">
    <source>
        <dbReference type="ARBA" id="ARBA00023136"/>
    </source>
</evidence>
<dbReference type="EMBL" id="CP012713">
    <property type="protein sequence ID" value="ALF17187.1"/>
    <property type="molecule type" value="Genomic_DNA"/>
</dbReference>
<feature type="transmembrane region" description="Helical" evidence="7">
    <location>
        <begin position="21"/>
        <end position="44"/>
    </location>
</feature>
<name>A0A0M4SCC9_9FUSO</name>
<dbReference type="Pfam" id="PF12704">
    <property type="entry name" value="MacB_PCD"/>
    <property type="match status" value="1"/>
</dbReference>
<comment type="subcellular location">
    <subcellularLocation>
        <location evidence="1">Cell membrane</location>
        <topology evidence="1">Multi-pass membrane protein</topology>
    </subcellularLocation>
</comment>
<dbReference type="AlphaFoldDB" id="A0A0M4SCC9"/>
<dbReference type="InterPro" id="IPR025857">
    <property type="entry name" value="MacB_PCD"/>
</dbReference>
<evidence type="ECO:0000313" key="13">
    <source>
        <dbReference type="Proteomes" id="UP000230719"/>
    </source>
</evidence>
<dbReference type="GO" id="GO:0022857">
    <property type="term" value="F:transmembrane transporter activity"/>
    <property type="evidence" value="ECO:0007669"/>
    <property type="project" value="TreeGrafter"/>
</dbReference>
<reference evidence="11 13" key="2">
    <citation type="submission" date="2017-08" db="EMBL/GenBank/DDBJ databases">
        <title>Analysis of Fusobacterium persistence and antibiotic response in human colorectal.</title>
        <authorList>
            <person name="Bullman S."/>
        </authorList>
    </citation>
    <scope>NUCLEOTIDE SEQUENCE [LARGE SCALE GENOMIC DNA]</scope>
    <source>
        <strain evidence="11 13">P2_CP</strain>
    </source>
</reference>
<organism evidence="10">
    <name type="scientific">Fusobacterium animalis</name>
    <dbReference type="NCBI Taxonomy" id="76859"/>
    <lineage>
        <taxon>Bacteria</taxon>
        <taxon>Fusobacteriati</taxon>
        <taxon>Fusobacteriota</taxon>
        <taxon>Fusobacteriia</taxon>
        <taxon>Fusobacteriales</taxon>
        <taxon>Fusobacteriaceae</taxon>
        <taxon>Fusobacterium</taxon>
    </lineage>
</organism>
<dbReference type="PANTHER" id="PTHR30572:SF4">
    <property type="entry name" value="ABC TRANSPORTER PERMEASE YTRF"/>
    <property type="match status" value="1"/>
</dbReference>
<keyword evidence="2" id="KW-1003">Cell membrane</keyword>
<keyword evidence="4 7" id="KW-1133">Transmembrane helix</keyword>
<dbReference type="Proteomes" id="UP000230719">
    <property type="component" value="Unassembled WGS sequence"/>
</dbReference>
<dbReference type="GO" id="GO:0005886">
    <property type="term" value="C:plasma membrane"/>
    <property type="evidence" value="ECO:0007669"/>
    <property type="project" value="UniProtKB-SubCell"/>
</dbReference>
<evidence type="ECO:0000256" key="2">
    <source>
        <dbReference type="ARBA" id="ARBA00022475"/>
    </source>
</evidence>
<sequence length="400" mass="44054">MTKRQMYIKLVVSSLIRRKARMIVALLAVAIGATIMSGLVTIYYDIPRQLGKEFRSYGANFVVLPAGNEKITDAEFNEIKNEMSTQKIVGMAPYRYETTKINQQPYILTGTDMIEVKKNSPFWYIEGEWSTNDDGNNVMIGKEISKKLNLQIGETFIIEGPKAGAKVVASKQSDSAEESKKKDLNSNFYSKKLKVKGIITTGGAEESFIFLPISLLNEILEDNTKIDSIECSIEADSKQLENLATKLKAADENITARPIKRVTQSQDIVLGKLQALVLLVNIVVLILTMISVSTTMMAVVAERRKEIGLKKALGAYDGEIKKEFLGEGSALGFVGGLLGVGLGFVFAQEVSLSVFGRAIEFQWLFAPITIIVSMIITTLACLYPVKKAMEIEPALVLKGE</sequence>
<keyword evidence="5 7" id="KW-0472">Membrane</keyword>
<feature type="domain" description="ABC3 transporter permease C-terminal" evidence="8">
    <location>
        <begin position="280"/>
        <end position="393"/>
    </location>
</feature>
<dbReference type="OrthoDB" id="9770036at2"/>
<evidence type="ECO:0000256" key="4">
    <source>
        <dbReference type="ARBA" id="ARBA00022989"/>
    </source>
</evidence>
<comment type="similarity">
    <text evidence="6">Belongs to the ABC-4 integral membrane protein family.</text>
</comment>
<accession>A0A0M4SCC9</accession>
<keyword evidence="3 7" id="KW-0812">Transmembrane</keyword>
<evidence type="ECO:0000256" key="1">
    <source>
        <dbReference type="ARBA" id="ARBA00004651"/>
    </source>
</evidence>
<dbReference type="EMBL" id="NPND01000012">
    <property type="protein sequence ID" value="PIM91579.1"/>
    <property type="molecule type" value="Genomic_DNA"/>
</dbReference>
<proteinExistence type="inferred from homology"/>
<protein>
    <submittedName>
        <fullName evidence="10">ABC transporter permease</fullName>
    </submittedName>
</protein>
<evidence type="ECO:0000313" key="11">
    <source>
        <dbReference type="EMBL" id="PIM91579.1"/>
    </source>
</evidence>
<gene>
    <name evidence="11" type="ORF">CI114_05230</name>
    <name evidence="10" type="ORF">RN98_02940</name>
</gene>
<dbReference type="InterPro" id="IPR050250">
    <property type="entry name" value="Macrolide_Exporter_MacB"/>
</dbReference>
<dbReference type="Pfam" id="PF02687">
    <property type="entry name" value="FtsX"/>
    <property type="match status" value="1"/>
</dbReference>
<evidence type="ECO:0000313" key="12">
    <source>
        <dbReference type="Proteomes" id="UP000063147"/>
    </source>
</evidence>
<reference evidence="10 12" key="1">
    <citation type="submission" date="2015-09" db="EMBL/GenBank/DDBJ databases">
        <authorList>
            <person name="Jackson K.R."/>
            <person name="Lunt B.L."/>
            <person name="Fisher J.N.B."/>
            <person name="Gardner A.V."/>
            <person name="Bailey M.E."/>
            <person name="Deus L.M."/>
            <person name="Earl A.S."/>
            <person name="Gibby P.D."/>
            <person name="Hartmann K.A."/>
            <person name="Liu J.E."/>
            <person name="Manci A.M."/>
            <person name="Nielsen D.A."/>
            <person name="Solomon M.B."/>
            <person name="Breakwell D.P."/>
            <person name="Burnett S.H."/>
            <person name="Grose J.H."/>
        </authorList>
    </citation>
    <scope>NUCLEOTIDE SEQUENCE [LARGE SCALE GENOMIC DNA]</scope>
    <source>
        <strain evidence="10 12">KCOM 1279</strain>
    </source>
</reference>
<dbReference type="InterPro" id="IPR003838">
    <property type="entry name" value="ABC3_permease_C"/>
</dbReference>
<evidence type="ECO:0000256" key="7">
    <source>
        <dbReference type="SAM" id="Phobius"/>
    </source>
</evidence>
<evidence type="ECO:0000259" key="8">
    <source>
        <dbReference type="Pfam" id="PF02687"/>
    </source>
</evidence>